<dbReference type="InterPro" id="IPR042099">
    <property type="entry name" value="ANL_N_sf"/>
</dbReference>
<protein>
    <submittedName>
        <fullName evidence="4">Feruloyl-CoA synthase</fullName>
    </submittedName>
</protein>
<dbReference type="PANTHER" id="PTHR43201:SF5">
    <property type="entry name" value="MEDIUM-CHAIN ACYL-COA LIGASE ACSF2, MITOCHONDRIAL"/>
    <property type="match status" value="1"/>
</dbReference>
<evidence type="ECO:0000313" key="5">
    <source>
        <dbReference type="Proteomes" id="UP000267418"/>
    </source>
</evidence>
<dbReference type="GO" id="GO:0006631">
    <property type="term" value="P:fatty acid metabolic process"/>
    <property type="evidence" value="ECO:0007669"/>
    <property type="project" value="TreeGrafter"/>
</dbReference>
<name>A0A431THA6_9BURK</name>
<evidence type="ECO:0000313" key="4">
    <source>
        <dbReference type="EMBL" id="RTQ32930.1"/>
    </source>
</evidence>
<dbReference type="GO" id="GO:0031956">
    <property type="term" value="F:medium-chain fatty acid-CoA ligase activity"/>
    <property type="evidence" value="ECO:0007669"/>
    <property type="project" value="TreeGrafter"/>
</dbReference>
<comment type="similarity">
    <text evidence="1">Belongs to the ATP-dependent AMP-binding enzyme family.</text>
</comment>
<sequence>MNSPRLAPAATVMTHREGDVLYATRQPLQPYPPTLLDHLDTWARDAPERMFLAQREDRDEAWCSVSYAEAHERVHAVAQVLLQEGACAGSTLLLIDANSITHALLSLAAMSIGVIVLPMSPVHLQSAQGLARIESVAQRVRPGLAYIADAGACRPPHGEAASCRWLSAGMLAGAVAHDADGATGERLREHRARIDADTPAKLLLTSGSTGLPKIVIHTQRMLCAQQQQMAQLWQFLEDSPPVLCDWLPWNHTSGGNNSFNMTLRNGGTLFIDQGRPTLKDIGQSIRNLREVSPTWYTNVPLGYAALLPHLEADASFAEAFFRRLDLLVYGGAPLPAELWRRMDAVCRRTTGHAARWASGWGLTETTSTSAITHFETTGTGEIGLPLPGMSLRLSPRRGLYAVAVKGPNVTPGYLDDDERTREAFDEEGFFRTGDLVSFVDPANPDAGLRYEGRSSDEFKLGSGIWVVPGRIKAQLLSHTGPLVQDVVVAGSGRLRLVVFLWLNAELVQRDFAAPADEALGQGEDRAALLRFLEEAVAAYNAVHTGSSESLARACVLMEPPSAAFGELTDKGTINQRRFLSRRADLVEAQYVHAARQPGSVGFAAGEAASPLCVAAAC</sequence>
<feature type="domain" description="AMP-dependent synthetase/ligase" evidence="3">
    <location>
        <begin position="40"/>
        <end position="414"/>
    </location>
</feature>
<evidence type="ECO:0000259" key="3">
    <source>
        <dbReference type="Pfam" id="PF00501"/>
    </source>
</evidence>
<reference evidence="4 5" key="1">
    <citation type="submission" date="2018-12" db="EMBL/GenBank/DDBJ databases">
        <title>The genome of Variovorax gossypii DSM 100435.</title>
        <authorList>
            <person name="Gao J."/>
            <person name="Sun J."/>
        </authorList>
    </citation>
    <scope>NUCLEOTIDE SEQUENCE [LARGE SCALE GENOMIC DNA]</scope>
    <source>
        <strain evidence="4 5">DSM 100435</strain>
    </source>
</reference>
<keyword evidence="2" id="KW-0436">Ligase</keyword>
<dbReference type="AlphaFoldDB" id="A0A431THA6"/>
<dbReference type="EMBL" id="RXOE01000005">
    <property type="protein sequence ID" value="RTQ32930.1"/>
    <property type="molecule type" value="Genomic_DNA"/>
</dbReference>
<evidence type="ECO:0000256" key="2">
    <source>
        <dbReference type="ARBA" id="ARBA00022598"/>
    </source>
</evidence>
<dbReference type="Proteomes" id="UP000267418">
    <property type="component" value="Unassembled WGS sequence"/>
</dbReference>
<accession>A0A431THA6</accession>
<dbReference type="RefSeq" id="WP_126472186.1">
    <property type="nucleotide sequence ID" value="NZ_RXOE01000005.1"/>
</dbReference>
<dbReference type="InterPro" id="IPR000873">
    <property type="entry name" value="AMP-dep_synth/lig_dom"/>
</dbReference>
<dbReference type="InterPro" id="IPR020845">
    <property type="entry name" value="AMP-binding_CS"/>
</dbReference>
<dbReference type="OrthoDB" id="9766486at2"/>
<gene>
    <name evidence="4" type="ORF">EJP69_19715</name>
</gene>
<dbReference type="Pfam" id="PF23562">
    <property type="entry name" value="AMP-binding_C_3"/>
    <property type="match status" value="1"/>
</dbReference>
<evidence type="ECO:0000256" key="1">
    <source>
        <dbReference type="ARBA" id="ARBA00006432"/>
    </source>
</evidence>
<dbReference type="PANTHER" id="PTHR43201">
    <property type="entry name" value="ACYL-COA SYNTHETASE"/>
    <property type="match status" value="1"/>
</dbReference>
<organism evidence="4 5">
    <name type="scientific">Variovorax gossypii</name>
    <dbReference type="NCBI Taxonomy" id="1679495"/>
    <lineage>
        <taxon>Bacteria</taxon>
        <taxon>Pseudomonadati</taxon>
        <taxon>Pseudomonadota</taxon>
        <taxon>Betaproteobacteria</taxon>
        <taxon>Burkholderiales</taxon>
        <taxon>Comamonadaceae</taxon>
        <taxon>Variovorax</taxon>
    </lineage>
</organism>
<keyword evidence="5" id="KW-1185">Reference proteome</keyword>
<dbReference type="Pfam" id="PF00501">
    <property type="entry name" value="AMP-binding"/>
    <property type="match status" value="1"/>
</dbReference>
<proteinExistence type="inferred from homology"/>
<dbReference type="Gene3D" id="3.40.50.12780">
    <property type="entry name" value="N-terminal domain of ligase-like"/>
    <property type="match status" value="1"/>
</dbReference>
<dbReference type="PROSITE" id="PS00455">
    <property type="entry name" value="AMP_BINDING"/>
    <property type="match status" value="1"/>
</dbReference>
<dbReference type="SUPFAM" id="SSF56801">
    <property type="entry name" value="Acetyl-CoA synthetase-like"/>
    <property type="match status" value="1"/>
</dbReference>
<comment type="caution">
    <text evidence="4">The sequence shown here is derived from an EMBL/GenBank/DDBJ whole genome shotgun (WGS) entry which is preliminary data.</text>
</comment>